<evidence type="ECO:0000259" key="12">
    <source>
        <dbReference type="PROSITE" id="PS51296"/>
    </source>
</evidence>
<evidence type="ECO:0000256" key="1">
    <source>
        <dbReference type="ARBA" id="ARBA00002494"/>
    </source>
</evidence>
<dbReference type="OrthoDB" id="25106at2"/>
<gene>
    <name evidence="13" type="ORF">SAMN05216251_12335</name>
</gene>
<evidence type="ECO:0000256" key="5">
    <source>
        <dbReference type="ARBA" id="ARBA00023004"/>
    </source>
</evidence>
<keyword evidence="6" id="KW-0411">Iron-sulfur</keyword>
<proteinExistence type="predicted"/>
<dbReference type="RefSeq" id="WP_093716769.1">
    <property type="nucleotide sequence ID" value="NZ_FONG01000023.1"/>
</dbReference>
<feature type="chain" id="PRO_5011595030" description="Cytochrome bc1 complex Rieske iron-sulfur subunit" evidence="11">
    <location>
        <begin position="31"/>
        <end position="171"/>
    </location>
</feature>
<comment type="function">
    <text evidence="1">Iron-sulfur subunit of the cytochrome bc1 complex, an essential component of the respiratory electron transport chain required for ATP synthesis. The bc1 complex catalyzes the oxidation of menaquinol and the reduction of cytochrome c in the respiratory chain. The bc1 complex operates through a Q-cycle mechanism that couples electron transfer to generation of the proton gradient that drives ATP synthesis.</text>
</comment>
<protein>
    <recommendedName>
        <fullName evidence="2">Cytochrome bc1 complex Rieske iron-sulfur subunit</fullName>
    </recommendedName>
    <alternativeName>
        <fullName evidence="8">Cytochrome bc1 reductase complex subunit QcrA</fullName>
    </alternativeName>
</protein>
<dbReference type="PROSITE" id="PS51257">
    <property type="entry name" value="PROKAR_LIPOPROTEIN"/>
    <property type="match status" value="1"/>
</dbReference>
<dbReference type="PROSITE" id="PS51296">
    <property type="entry name" value="RIESKE"/>
    <property type="match status" value="1"/>
</dbReference>
<dbReference type="GO" id="GO:0051213">
    <property type="term" value="F:dioxygenase activity"/>
    <property type="evidence" value="ECO:0007669"/>
    <property type="project" value="UniProtKB-KW"/>
</dbReference>
<dbReference type="InterPro" id="IPR014349">
    <property type="entry name" value="Rieske_Fe-S_prot"/>
</dbReference>
<dbReference type="GO" id="GO:0016020">
    <property type="term" value="C:membrane"/>
    <property type="evidence" value="ECO:0007669"/>
    <property type="project" value="InterPro"/>
</dbReference>
<feature type="domain" description="Rieske" evidence="12">
    <location>
        <begin position="77"/>
        <end position="169"/>
    </location>
</feature>
<dbReference type="SUPFAM" id="SSF50022">
    <property type="entry name" value="ISP domain"/>
    <property type="match status" value="1"/>
</dbReference>
<evidence type="ECO:0000256" key="2">
    <source>
        <dbReference type="ARBA" id="ARBA00015816"/>
    </source>
</evidence>
<keyword evidence="13" id="KW-0560">Oxidoreductase</keyword>
<evidence type="ECO:0000256" key="4">
    <source>
        <dbReference type="ARBA" id="ARBA00022723"/>
    </source>
</evidence>
<dbReference type="InterPro" id="IPR005805">
    <property type="entry name" value="Rieske_Fe-S_prot_C"/>
</dbReference>
<keyword evidence="4" id="KW-0479">Metal-binding</keyword>
<accession>A0A1I2KKS4</accession>
<dbReference type="PRINTS" id="PR00162">
    <property type="entry name" value="RIESKE"/>
</dbReference>
<dbReference type="EMBL" id="FONG01000023">
    <property type="protein sequence ID" value="SFF65711.1"/>
    <property type="molecule type" value="Genomic_DNA"/>
</dbReference>
<dbReference type="InterPro" id="IPR017941">
    <property type="entry name" value="Rieske_2Fe-2S"/>
</dbReference>
<sequence>MAETPRFPVPPTRRRIVAAAGGVGLAAALAACGNSDDSSNDASSDTSSPSSSAPATDPTTSDAGAAPSTSAAAGGGTPLGKTSDIPVGGGKIFADQKVVVTQPTAGQYKAFSSTCTHQGCQVASVSDGTINCPCHGSKFHVADGSVAGGPAMAPLPPEKVTVSGGQVMLDS</sequence>
<feature type="compositionally biased region" description="Low complexity" evidence="10">
    <location>
        <begin position="33"/>
        <end position="72"/>
    </location>
</feature>
<dbReference type="GO" id="GO:0051537">
    <property type="term" value="F:2 iron, 2 sulfur cluster binding"/>
    <property type="evidence" value="ECO:0007669"/>
    <property type="project" value="UniProtKB-KW"/>
</dbReference>
<evidence type="ECO:0000256" key="11">
    <source>
        <dbReference type="SAM" id="SignalP"/>
    </source>
</evidence>
<dbReference type="PROSITE" id="PS51318">
    <property type="entry name" value="TAT"/>
    <property type="match status" value="1"/>
</dbReference>
<evidence type="ECO:0000256" key="7">
    <source>
        <dbReference type="ARBA" id="ARBA00023157"/>
    </source>
</evidence>
<dbReference type="FunFam" id="2.102.10.10:FF:000016">
    <property type="entry name" value="Nitrite reductase/ring-hydroxylating ferredoxin subunit"/>
    <property type="match status" value="1"/>
</dbReference>
<keyword evidence="14" id="KW-1185">Reference proteome</keyword>
<dbReference type="Proteomes" id="UP000199323">
    <property type="component" value="Unassembled WGS sequence"/>
</dbReference>
<keyword evidence="7" id="KW-1015">Disulfide bond</keyword>
<evidence type="ECO:0000256" key="10">
    <source>
        <dbReference type="SAM" id="MobiDB-lite"/>
    </source>
</evidence>
<name>A0A1I2KKS4_9ACTN</name>
<evidence type="ECO:0000313" key="14">
    <source>
        <dbReference type="Proteomes" id="UP000199323"/>
    </source>
</evidence>
<dbReference type="PANTHER" id="PTHR10134">
    <property type="entry name" value="CYTOCHROME B-C1 COMPLEX SUBUNIT RIESKE, MITOCHONDRIAL"/>
    <property type="match status" value="1"/>
</dbReference>
<reference evidence="13 14" key="1">
    <citation type="submission" date="2016-10" db="EMBL/GenBank/DDBJ databases">
        <authorList>
            <person name="de Groot N.N."/>
        </authorList>
    </citation>
    <scope>NUCLEOTIDE SEQUENCE [LARGE SCALE GENOMIC DNA]</scope>
    <source>
        <strain evidence="13 14">CGMCC 4.3510</strain>
    </source>
</reference>
<keyword evidence="3" id="KW-0001">2Fe-2S</keyword>
<keyword evidence="13" id="KW-0223">Dioxygenase</keyword>
<keyword evidence="5" id="KW-0408">Iron</keyword>
<evidence type="ECO:0000313" key="13">
    <source>
        <dbReference type="EMBL" id="SFF65711.1"/>
    </source>
</evidence>
<dbReference type="GO" id="GO:0046872">
    <property type="term" value="F:metal ion binding"/>
    <property type="evidence" value="ECO:0007669"/>
    <property type="project" value="UniProtKB-KW"/>
</dbReference>
<organism evidence="13 14">
    <name type="scientific">Actinacidiphila alni</name>
    <dbReference type="NCBI Taxonomy" id="380248"/>
    <lineage>
        <taxon>Bacteria</taxon>
        <taxon>Bacillati</taxon>
        <taxon>Actinomycetota</taxon>
        <taxon>Actinomycetes</taxon>
        <taxon>Kitasatosporales</taxon>
        <taxon>Streptomycetaceae</taxon>
        <taxon>Actinacidiphila</taxon>
    </lineage>
</organism>
<dbReference type="AlphaFoldDB" id="A0A1I2KKS4"/>
<dbReference type="InterPro" id="IPR036922">
    <property type="entry name" value="Rieske_2Fe-2S_sf"/>
</dbReference>
<comment type="cofactor">
    <cofactor evidence="9">
        <name>[2Fe-2S] cluster</name>
        <dbReference type="ChEBI" id="CHEBI:190135"/>
    </cofactor>
</comment>
<evidence type="ECO:0000256" key="3">
    <source>
        <dbReference type="ARBA" id="ARBA00022714"/>
    </source>
</evidence>
<dbReference type="CDD" id="cd03467">
    <property type="entry name" value="Rieske"/>
    <property type="match status" value="1"/>
</dbReference>
<dbReference type="Pfam" id="PF00355">
    <property type="entry name" value="Rieske"/>
    <property type="match status" value="1"/>
</dbReference>
<dbReference type="InterPro" id="IPR006311">
    <property type="entry name" value="TAT_signal"/>
</dbReference>
<evidence type="ECO:0000256" key="6">
    <source>
        <dbReference type="ARBA" id="ARBA00023014"/>
    </source>
</evidence>
<keyword evidence="11" id="KW-0732">Signal</keyword>
<dbReference type="GO" id="GO:0016705">
    <property type="term" value="F:oxidoreductase activity, acting on paired donors, with incorporation or reduction of molecular oxygen"/>
    <property type="evidence" value="ECO:0007669"/>
    <property type="project" value="UniProtKB-ARBA"/>
</dbReference>
<evidence type="ECO:0000256" key="8">
    <source>
        <dbReference type="ARBA" id="ARBA00029586"/>
    </source>
</evidence>
<dbReference type="Gene3D" id="2.102.10.10">
    <property type="entry name" value="Rieske [2Fe-2S] iron-sulphur domain"/>
    <property type="match status" value="1"/>
</dbReference>
<evidence type="ECO:0000256" key="9">
    <source>
        <dbReference type="ARBA" id="ARBA00034078"/>
    </source>
</evidence>
<dbReference type="GO" id="GO:0004497">
    <property type="term" value="F:monooxygenase activity"/>
    <property type="evidence" value="ECO:0007669"/>
    <property type="project" value="UniProtKB-ARBA"/>
</dbReference>
<feature type="signal peptide" evidence="11">
    <location>
        <begin position="1"/>
        <end position="30"/>
    </location>
</feature>
<feature type="region of interest" description="Disordered" evidence="10">
    <location>
        <begin position="33"/>
        <end position="87"/>
    </location>
</feature>
<dbReference type="STRING" id="380248.SAMN05216251_12335"/>